<evidence type="ECO:0000313" key="1">
    <source>
        <dbReference type="EMBL" id="SLM48849.1"/>
    </source>
</evidence>
<protein>
    <submittedName>
        <fullName evidence="1">Uncharacterized protein</fullName>
    </submittedName>
</protein>
<name>A0A1W1I7K9_9BACT</name>
<evidence type="ECO:0000313" key="2">
    <source>
        <dbReference type="Proteomes" id="UP000192042"/>
    </source>
</evidence>
<sequence>MYGFTYTPCISLGLLKEEVGAPIDLLADRSYLLAHHCGDGRGESVCVVSTAPALRLEHQYGGPALSGD</sequence>
<gene>
    <name evidence="1" type="ORF">NSJP_2682</name>
</gene>
<dbReference type="Proteomes" id="UP000192042">
    <property type="component" value="Chromosome I"/>
</dbReference>
<organism evidence="1 2">
    <name type="scientific">Nitrospira japonica</name>
    <dbReference type="NCBI Taxonomy" id="1325564"/>
    <lineage>
        <taxon>Bacteria</taxon>
        <taxon>Pseudomonadati</taxon>
        <taxon>Nitrospirota</taxon>
        <taxon>Nitrospiria</taxon>
        <taxon>Nitrospirales</taxon>
        <taxon>Nitrospiraceae</taxon>
        <taxon>Nitrospira</taxon>
    </lineage>
</organism>
<dbReference type="AlphaFoldDB" id="A0A1W1I7K9"/>
<proteinExistence type="predicted"/>
<dbReference type="EMBL" id="LT828648">
    <property type="protein sequence ID" value="SLM48849.1"/>
    <property type="molecule type" value="Genomic_DNA"/>
</dbReference>
<keyword evidence="2" id="KW-1185">Reference proteome</keyword>
<accession>A0A1W1I7K9</accession>
<reference evidence="1 2" key="1">
    <citation type="submission" date="2017-03" db="EMBL/GenBank/DDBJ databases">
        <authorList>
            <person name="Afonso C.L."/>
            <person name="Miller P.J."/>
            <person name="Scott M.A."/>
            <person name="Spackman E."/>
            <person name="Goraichik I."/>
            <person name="Dimitrov K.M."/>
            <person name="Suarez D.L."/>
            <person name="Swayne D.E."/>
        </authorList>
    </citation>
    <scope>NUCLEOTIDE SEQUENCE [LARGE SCALE GENOMIC DNA]</scope>
    <source>
        <strain evidence="1">Genome sequencing of Nitrospira japonica strain NJ11</strain>
    </source>
</reference>
<dbReference type="KEGG" id="nja:NSJP_2682"/>
<dbReference type="STRING" id="1325564.NSJP_2682"/>